<evidence type="ECO:0000256" key="1">
    <source>
        <dbReference type="SAM" id="MobiDB-lite"/>
    </source>
</evidence>
<keyword evidence="3" id="KW-1185">Reference proteome</keyword>
<organism evidence="2 3">
    <name type="scientific">Haloactinospora alba</name>
    <dbReference type="NCBI Taxonomy" id="405555"/>
    <lineage>
        <taxon>Bacteria</taxon>
        <taxon>Bacillati</taxon>
        <taxon>Actinomycetota</taxon>
        <taxon>Actinomycetes</taxon>
        <taxon>Streptosporangiales</taxon>
        <taxon>Nocardiopsidaceae</taxon>
        <taxon>Haloactinospora</taxon>
    </lineage>
</organism>
<evidence type="ECO:0000313" key="3">
    <source>
        <dbReference type="Proteomes" id="UP000317422"/>
    </source>
</evidence>
<accession>A0A543N9U4</accession>
<dbReference type="AlphaFoldDB" id="A0A543N9U4"/>
<dbReference type="Proteomes" id="UP000317422">
    <property type="component" value="Unassembled WGS sequence"/>
</dbReference>
<reference evidence="2 3" key="1">
    <citation type="submission" date="2019-06" db="EMBL/GenBank/DDBJ databases">
        <title>Sequencing the genomes of 1000 actinobacteria strains.</title>
        <authorList>
            <person name="Klenk H.-P."/>
        </authorList>
    </citation>
    <scope>NUCLEOTIDE SEQUENCE [LARGE SCALE GENOMIC DNA]</scope>
    <source>
        <strain evidence="2 3">DSM 45015</strain>
    </source>
</reference>
<feature type="compositionally biased region" description="Polar residues" evidence="1">
    <location>
        <begin position="99"/>
        <end position="117"/>
    </location>
</feature>
<protein>
    <submittedName>
        <fullName evidence="2">Uncharacterized protein</fullName>
    </submittedName>
</protein>
<evidence type="ECO:0000313" key="2">
    <source>
        <dbReference type="EMBL" id="TQN28601.1"/>
    </source>
</evidence>
<comment type="caution">
    <text evidence="2">The sequence shown here is derived from an EMBL/GenBank/DDBJ whole genome shotgun (WGS) entry which is preliminary data.</text>
</comment>
<name>A0A543N9U4_9ACTN</name>
<sequence length="117" mass="13011">MLRYQLFAFLYWKNATPVRTPSRGKHFPFINAVIKRVGKFRTRIHVAIPDRYTCSMLWLGGVYQTTASEGGQAKLARNEGCNKAPENTAYPAPQAADGNPSQWSRGAFTTDSTASPE</sequence>
<dbReference type="EMBL" id="VFQC01000002">
    <property type="protein sequence ID" value="TQN28601.1"/>
    <property type="molecule type" value="Genomic_DNA"/>
</dbReference>
<proteinExistence type="predicted"/>
<feature type="region of interest" description="Disordered" evidence="1">
    <location>
        <begin position="73"/>
        <end position="117"/>
    </location>
</feature>
<gene>
    <name evidence="2" type="ORF">FHX37_3951</name>
</gene>